<evidence type="ECO:0000313" key="1">
    <source>
        <dbReference type="EMBL" id="KAI4870758.1"/>
    </source>
</evidence>
<accession>A0ACB9ZGG6</accession>
<keyword evidence="2" id="KW-1185">Reference proteome</keyword>
<dbReference type="EMBL" id="MU393422">
    <property type="protein sequence ID" value="KAI4870758.1"/>
    <property type="molecule type" value="Genomic_DNA"/>
</dbReference>
<evidence type="ECO:0000313" key="2">
    <source>
        <dbReference type="Proteomes" id="UP001497700"/>
    </source>
</evidence>
<gene>
    <name evidence="1" type="ORF">F4820DRAFT_442629</name>
</gene>
<reference evidence="1 2" key="1">
    <citation type="journal article" date="2022" name="New Phytol.">
        <title>Ecological generalism drives hyperdiversity of secondary metabolite gene clusters in xylarialean endophytes.</title>
        <authorList>
            <person name="Franco M.E.E."/>
            <person name="Wisecaver J.H."/>
            <person name="Arnold A.E."/>
            <person name="Ju Y.M."/>
            <person name="Slot J.C."/>
            <person name="Ahrendt S."/>
            <person name="Moore L.P."/>
            <person name="Eastman K.E."/>
            <person name="Scott K."/>
            <person name="Konkel Z."/>
            <person name="Mondo S.J."/>
            <person name="Kuo A."/>
            <person name="Hayes R.D."/>
            <person name="Haridas S."/>
            <person name="Andreopoulos B."/>
            <person name="Riley R."/>
            <person name="LaButti K."/>
            <person name="Pangilinan J."/>
            <person name="Lipzen A."/>
            <person name="Amirebrahimi M."/>
            <person name="Yan J."/>
            <person name="Adam C."/>
            <person name="Keymanesh K."/>
            <person name="Ng V."/>
            <person name="Louie K."/>
            <person name="Northen T."/>
            <person name="Drula E."/>
            <person name="Henrissat B."/>
            <person name="Hsieh H.M."/>
            <person name="Youens-Clark K."/>
            <person name="Lutzoni F."/>
            <person name="Miadlikowska J."/>
            <person name="Eastwood D.C."/>
            <person name="Hamelin R.C."/>
            <person name="Grigoriev I.V."/>
            <person name="U'Ren J.M."/>
        </authorList>
    </citation>
    <scope>NUCLEOTIDE SEQUENCE [LARGE SCALE GENOMIC DNA]</scope>
    <source>
        <strain evidence="1 2">CBS 119005</strain>
    </source>
</reference>
<organism evidence="1 2">
    <name type="scientific">Hypoxylon rubiginosum</name>
    <dbReference type="NCBI Taxonomy" id="110542"/>
    <lineage>
        <taxon>Eukaryota</taxon>
        <taxon>Fungi</taxon>
        <taxon>Dikarya</taxon>
        <taxon>Ascomycota</taxon>
        <taxon>Pezizomycotina</taxon>
        <taxon>Sordariomycetes</taxon>
        <taxon>Xylariomycetidae</taxon>
        <taxon>Xylariales</taxon>
        <taxon>Hypoxylaceae</taxon>
        <taxon>Hypoxylon</taxon>
    </lineage>
</organism>
<name>A0ACB9ZGG6_9PEZI</name>
<sequence length="615" mass="68147">MRSIHILRFLWVSQIVNGGLLDRHPYRLKEAAAYNNAASVAADHKLKLLKRGDYIETATELVRSIAPNATFRLVDDHYVGTNGVGHVHFRQTANDLDVDNANFDVNIARDGSIFSFGNSFFSDEIPAEVPIEKRELLDPVKALNIALDVLQLPIPRDTSAEAVDGVKSFTIKGASGTVEDPKAQLVYFVKPDNSLTLAWRIETKSPETWFVSYVDAEAADPEVVGIVNYISHATYEVYPWGLNDPTEGARKIVKDPWDPVASKDTWHDARDTTQGNNAEAGSVPVALVYFPYSKNLTFEYPYTPDTATGLTYRDAAVTQIFYTVNMYHDLLYILGFTPAAGNFQVDNHGEGGKDNDSVRVLIHHYNGKNNGNFQRTVDGTTPQLVMYLFNYTDPERDVAFDNGFVIHEYTHGLSGRLTGGPQTSNCLDAFEADGMAEGWGDFYAAAVVLKPNDTRENAEYGFAAWPTNSTNPPTARKVMYLTDMSVNSWTYSTVNNLTNVHEVGTAWATMLYEVLWNLVDKHGKNDAERPEMIDGMPSDGKYLAMKIVLDALALQPCNPTFVQARDAILDADEALTGGQNTCEIWKGFAKRGLGRDAVFRGTDRVDDFTIPNGVC</sequence>
<comment type="caution">
    <text evidence="1">The sequence shown here is derived from an EMBL/GenBank/DDBJ whole genome shotgun (WGS) entry which is preliminary data.</text>
</comment>
<proteinExistence type="predicted"/>
<protein>
    <submittedName>
        <fullName evidence="1">Extracellular metallo proteinase 1</fullName>
    </submittedName>
</protein>
<dbReference type="Proteomes" id="UP001497700">
    <property type="component" value="Unassembled WGS sequence"/>
</dbReference>